<feature type="compositionally biased region" description="Basic and acidic residues" evidence="1">
    <location>
        <begin position="37"/>
        <end position="51"/>
    </location>
</feature>
<organism evidence="2 3">
    <name type="scientific">Pseudocercospora eumusae</name>
    <dbReference type="NCBI Taxonomy" id="321146"/>
    <lineage>
        <taxon>Eukaryota</taxon>
        <taxon>Fungi</taxon>
        <taxon>Dikarya</taxon>
        <taxon>Ascomycota</taxon>
        <taxon>Pezizomycotina</taxon>
        <taxon>Dothideomycetes</taxon>
        <taxon>Dothideomycetidae</taxon>
        <taxon>Mycosphaerellales</taxon>
        <taxon>Mycosphaerellaceae</taxon>
        <taxon>Pseudocercospora</taxon>
    </lineage>
</organism>
<dbReference type="Proteomes" id="UP000070133">
    <property type="component" value="Unassembled WGS sequence"/>
</dbReference>
<evidence type="ECO:0000256" key="1">
    <source>
        <dbReference type="SAM" id="MobiDB-lite"/>
    </source>
</evidence>
<comment type="caution">
    <text evidence="2">The sequence shown here is derived from an EMBL/GenBank/DDBJ whole genome shotgun (WGS) entry which is preliminary data.</text>
</comment>
<feature type="region of interest" description="Disordered" evidence="1">
    <location>
        <begin position="225"/>
        <end position="259"/>
    </location>
</feature>
<dbReference type="OrthoDB" id="3650173at2759"/>
<evidence type="ECO:0000313" key="2">
    <source>
        <dbReference type="EMBL" id="KXS94129.1"/>
    </source>
</evidence>
<sequence>MCAAPQLFTSTYPAKDSRSFSIPASMNFMNNAFNQRQQERERYQKKADDKPVNPSQKDLAEAGLKWGITPKNEPPPDVKPEHEYSPGEQAKREKLRKKGINPDLKAEMDAKVFGKGEAPDGSRNEKKKGGFWTKVAGTAMGGGWTNHSSRFKMFGRKYAPIEEVRGVWVEPELVEWKKDHDRARSFEDDDRFLEQPQLHHVRNTCILMPPPPVPPLRRYGTSIGPRGWQPDTLSSDPHRRRGTAPIDRPAATHLTPRRDHVPYQQQYPHSLALYGSPEKSWRHSMQQAGAPAFVPPRDAPVFAPVYYQQHVVQEHTIRDLAPRRAQRAAMQSVQSSIHTLPSDVGTRSKAVPIVQPSQAQLGAAKEAREIHEAEVSKKPRFSMDSVIFVPATWDHTAQTPAQMPEKQDASNAGYLPHSAVSAISSTLDADFPSEGVVLSEDDLEGCEPGGVGHQAQVDVLAEALGSLSIKSPTDVQSNMLEMRCAAAESEQSPKY</sequence>
<accession>A0A139GVC4</accession>
<dbReference type="EMBL" id="LFZN01000323">
    <property type="protein sequence ID" value="KXS94129.1"/>
    <property type="molecule type" value="Genomic_DNA"/>
</dbReference>
<reference evidence="2 3" key="1">
    <citation type="submission" date="2015-07" db="EMBL/GenBank/DDBJ databases">
        <title>Comparative genomics of the Sigatoka disease complex on banana suggests a link between parallel evolutionary changes in Pseudocercospora fijiensis and Pseudocercospora eumusae and increased virulence on the banana host.</title>
        <authorList>
            <person name="Chang T.-C."/>
            <person name="Salvucci A."/>
            <person name="Crous P.W."/>
            <person name="Stergiopoulos I."/>
        </authorList>
    </citation>
    <scope>NUCLEOTIDE SEQUENCE [LARGE SCALE GENOMIC DNA]</scope>
    <source>
        <strain evidence="2 3">CBS 114824</strain>
    </source>
</reference>
<gene>
    <name evidence="2" type="ORF">AC578_5317</name>
</gene>
<dbReference type="AlphaFoldDB" id="A0A139GVC4"/>
<keyword evidence="3" id="KW-1185">Reference proteome</keyword>
<feature type="compositionally biased region" description="Basic and acidic residues" evidence="1">
    <location>
        <begin position="74"/>
        <end position="92"/>
    </location>
</feature>
<proteinExistence type="predicted"/>
<evidence type="ECO:0000313" key="3">
    <source>
        <dbReference type="Proteomes" id="UP000070133"/>
    </source>
</evidence>
<protein>
    <submittedName>
        <fullName evidence="2">Uncharacterized protein</fullName>
    </submittedName>
</protein>
<feature type="region of interest" description="Disordered" evidence="1">
    <location>
        <begin position="31"/>
        <end position="101"/>
    </location>
</feature>
<name>A0A139GVC4_9PEZI</name>